<sequence length="268" mass="29376">MGLTNTIRNPNVAGSFYEKDSQILQKTIASFFENIKIAPKNVNNKPIRAIISPHAGYMYCGSVMASVYQLLPGKPYDRVILIGPSHSVGFQTVAFDTADAWKTPLGITPLDIKTNEGFLFHEEFDILPRVFDKEHSLEVQLPFLQTVLPSFSLIPLCTGQDLPHKKIAEVISPLLTDTTVVVVSSDFSHYHTQTEAHALDQLSIRTICSKKSPEIDAGVDACGLEGIKILNDLALLNTWNPVFVDYQTSGDITGDTSAVVGYAGFAYV</sequence>
<dbReference type="NCBIfam" id="TIGR04336">
    <property type="entry name" value="AmmeMemoSam_B"/>
    <property type="match status" value="1"/>
</dbReference>
<gene>
    <name evidence="2" type="ORF">UW22_C0006G0030</name>
</gene>
<dbReference type="Proteomes" id="UP000034617">
    <property type="component" value="Unassembled WGS sequence"/>
</dbReference>
<accession>A0A0G1JTG4</accession>
<dbReference type="InterPro" id="IPR002737">
    <property type="entry name" value="MEMO1_fam"/>
</dbReference>
<dbReference type="PANTHER" id="PTHR11060:SF0">
    <property type="entry name" value="PROTEIN MEMO1"/>
    <property type="match status" value="1"/>
</dbReference>
<dbReference type="CDD" id="cd07361">
    <property type="entry name" value="MEMO_like"/>
    <property type="match status" value="1"/>
</dbReference>
<evidence type="ECO:0000256" key="1">
    <source>
        <dbReference type="ARBA" id="ARBA00006315"/>
    </source>
</evidence>
<organism evidence="2 3">
    <name type="scientific">Candidatus Gottesmanbacteria bacterium GW2011_GWB1_44_11c</name>
    <dbReference type="NCBI Taxonomy" id="1618447"/>
    <lineage>
        <taxon>Bacteria</taxon>
        <taxon>Candidatus Gottesmaniibacteriota</taxon>
    </lineage>
</organism>
<reference evidence="2 3" key="1">
    <citation type="journal article" date="2015" name="Nature">
        <title>rRNA introns, odd ribosomes, and small enigmatic genomes across a large radiation of phyla.</title>
        <authorList>
            <person name="Brown C.T."/>
            <person name="Hug L.A."/>
            <person name="Thomas B.C."/>
            <person name="Sharon I."/>
            <person name="Castelle C.J."/>
            <person name="Singh A."/>
            <person name="Wilkins M.J."/>
            <person name="Williams K.H."/>
            <person name="Banfield J.F."/>
        </authorList>
    </citation>
    <scope>NUCLEOTIDE SEQUENCE [LARGE SCALE GENOMIC DNA]</scope>
</reference>
<dbReference type="AlphaFoldDB" id="A0A0G1JTG4"/>
<name>A0A0G1JTG4_9BACT</name>
<dbReference type="EMBL" id="LCHM01000006">
    <property type="protein sequence ID" value="KKT38764.1"/>
    <property type="molecule type" value="Genomic_DNA"/>
</dbReference>
<dbReference type="Gene3D" id="3.40.830.10">
    <property type="entry name" value="LigB-like"/>
    <property type="match status" value="1"/>
</dbReference>
<protein>
    <recommendedName>
        <fullName evidence="4">MEMO1 family protein</fullName>
    </recommendedName>
</protein>
<evidence type="ECO:0000313" key="2">
    <source>
        <dbReference type="EMBL" id="KKT38764.1"/>
    </source>
</evidence>
<evidence type="ECO:0008006" key="4">
    <source>
        <dbReference type="Google" id="ProtNLM"/>
    </source>
</evidence>
<evidence type="ECO:0000313" key="3">
    <source>
        <dbReference type="Proteomes" id="UP000034617"/>
    </source>
</evidence>
<dbReference type="PANTHER" id="PTHR11060">
    <property type="entry name" value="PROTEIN MEMO1"/>
    <property type="match status" value="1"/>
</dbReference>
<comment type="caution">
    <text evidence="2">The sequence shown here is derived from an EMBL/GenBank/DDBJ whole genome shotgun (WGS) entry which is preliminary data.</text>
</comment>
<proteinExistence type="inferred from homology"/>
<comment type="similarity">
    <text evidence="1">Belongs to the MEMO1 family.</text>
</comment>
<dbReference type="Pfam" id="PF01875">
    <property type="entry name" value="Memo"/>
    <property type="match status" value="1"/>
</dbReference>